<evidence type="ECO:0000313" key="2">
    <source>
        <dbReference type="EMBL" id="NBI80443.1"/>
    </source>
</evidence>
<dbReference type="SMART" id="SM01040">
    <property type="entry name" value="Bro-N"/>
    <property type="match status" value="1"/>
</dbReference>
<name>A0A845RLN7_9FIRM</name>
<dbReference type="RefSeq" id="WP_279286614.1">
    <property type="nucleotide sequence ID" value="NZ_QXWZ01000063.1"/>
</dbReference>
<dbReference type="PROSITE" id="PS51750">
    <property type="entry name" value="BRO_N"/>
    <property type="match status" value="1"/>
</dbReference>
<dbReference type="InterPro" id="IPR003497">
    <property type="entry name" value="BRO_N_domain"/>
</dbReference>
<dbReference type="AlphaFoldDB" id="A0A845RLN7"/>
<feature type="non-terminal residue" evidence="2">
    <location>
        <position position="135"/>
    </location>
</feature>
<sequence>MNEMQVFQSSDFGELGVLEIEGKPYFPATACAKMLGYGNARDAIKRHCKEEGVVKRDGVSQTTNQHGVTTCQTVEMKFINEGNLYRLIVHSKLPTAERFEKWVFDEVLPAIRKTGGYGRVDVTAIIMQTATAVCA</sequence>
<comment type="caution">
    <text evidence="2">The sequence shown here is derived from an EMBL/GenBank/DDBJ whole genome shotgun (WGS) entry which is preliminary data.</text>
</comment>
<feature type="domain" description="Bro-N" evidence="1">
    <location>
        <begin position="1"/>
        <end position="115"/>
    </location>
</feature>
<dbReference type="EMBL" id="QXWZ01000063">
    <property type="protein sequence ID" value="NBI80443.1"/>
    <property type="molecule type" value="Genomic_DNA"/>
</dbReference>
<organism evidence="2 3">
    <name type="scientific">Anaerotruncus colihominis</name>
    <dbReference type="NCBI Taxonomy" id="169435"/>
    <lineage>
        <taxon>Bacteria</taxon>
        <taxon>Bacillati</taxon>
        <taxon>Bacillota</taxon>
        <taxon>Clostridia</taxon>
        <taxon>Eubacteriales</taxon>
        <taxon>Oscillospiraceae</taxon>
        <taxon>Anaerotruncus</taxon>
    </lineage>
</organism>
<protein>
    <recommendedName>
        <fullName evidence="1">Bro-N domain-containing protein</fullName>
    </recommendedName>
</protein>
<evidence type="ECO:0000313" key="3">
    <source>
        <dbReference type="Proteomes" id="UP000446348"/>
    </source>
</evidence>
<dbReference type="Proteomes" id="UP000446348">
    <property type="component" value="Unassembled WGS sequence"/>
</dbReference>
<gene>
    <name evidence="2" type="ORF">D3Z39_16625</name>
</gene>
<dbReference type="PANTHER" id="PTHR36180">
    <property type="entry name" value="DNA-BINDING PROTEIN-RELATED-RELATED"/>
    <property type="match status" value="1"/>
</dbReference>
<proteinExistence type="predicted"/>
<evidence type="ECO:0000259" key="1">
    <source>
        <dbReference type="PROSITE" id="PS51750"/>
    </source>
</evidence>
<dbReference type="Pfam" id="PF02498">
    <property type="entry name" value="Bro-N"/>
    <property type="match status" value="1"/>
</dbReference>
<reference evidence="2 3" key="1">
    <citation type="submission" date="2018-08" db="EMBL/GenBank/DDBJ databases">
        <title>Murine metabolic-syndrome-specific gut microbial biobank.</title>
        <authorList>
            <person name="Liu C."/>
        </authorList>
    </citation>
    <scope>NUCLEOTIDE SEQUENCE [LARGE SCALE GENOMIC DNA]</scope>
    <source>
        <strain evidence="2 3">X69</strain>
    </source>
</reference>
<dbReference type="PANTHER" id="PTHR36180:SF2">
    <property type="entry name" value="BRO FAMILY PROTEIN"/>
    <property type="match status" value="1"/>
</dbReference>
<accession>A0A845RLN7</accession>